<dbReference type="AlphaFoldDB" id="A0A1C0ZVC9"/>
<gene>
    <name evidence="1" type="ORF">A8709_29795</name>
</gene>
<evidence type="ECO:0000313" key="2">
    <source>
        <dbReference type="Proteomes" id="UP000093309"/>
    </source>
</evidence>
<reference evidence="2" key="1">
    <citation type="submission" date="2016-05" db="EMBL/GenBank/DDBJ databases">
        <title>Paenibacillus oryzae. sp. nov., isolated from the rice root.</title>
        <authorList>
            <person name="Zhang J."/>
            <person name="Zhang X."/>
        </authorList>
    </citation>
    <scope>NUCLEOTIDE SEQUENCE [LARGE SCALE GENOMIC DNA]</scope>
    <source>
        <strain evidence="2">KCTC13222</strain>
    </source>
</reference>
<keyword evidence="2" id="KW-1185">Reference proteome</keyword>
<proteinExistence type="predicted"/>
<sequence length="261" mass="29748">MEKRYKNKNKPEGQLNNVEVLQNRSSNSSQILQLQRTIGNRAVQQLIQKRNALETTENVIQPKRLKSDIKNIGSGHAGQWHDGDPNFHVTIYSDDNDYNPRGHEFVSDKFASEFHVTKYSGTTVLGRRFYDIDSGAKIGADQGTVDDSFNELAGKFMLHISNAKIYSDKEAQTYEDVITSKEDEEKLGIDQKVKGIITKYISENDFDVNKPSAMIHIGRIRNIIRDQVKGHEITSSKLEELVKTYKAEQVKEDDGEERKTK</sequence>
<protein>
    <submittedName>
        <fullName evidence="1">Uncharacterized protein</fullName>
    </submittedName>
</protein>
<evidence type="ECO:0000313" key="1">
    <source>
        <dbReference type="EMBL" id="OCT12049.1"/>
    </source>
</evidence>
<organism evidence="1 2">
    <name type="scientific">Paenibacillus pectinilyticus</name>
    <dbReference type="NCBI Taxonomy" id="512399"/>
    <lineage>
        <taxon>Bacteria</taxon>
        <taxon>Bacillati</taxon>
        <taxon>Bacillota</taxon>
        <taxon>Bacilli</taxon>
        <taxon>Bacillales</taxon>
        <taxon>Paenibacillaceae</taxon>
        <taxon>Paenibacillus</taxon>
    </lineage>
</organism>
<dbReference type="Proteomes" id="UP000093309">
    <property type="component" value="Unassembled WGS sequence"/>
</dbReference>
<dbReference type="EMBL" id="LYPC01000027">
    <property type="protein sequence ID" value="OCT12049.1"/>
    <property type="molecule type" value="Genomic_DNA"/>
</dbReference>
<name>A0A1C0ZVC9_9BACL</name>
<accession>A0A1C0ZVC9</accession>
<comment type="caution">
    <text evidence="1">The sequence shown here is derived from an EMBL/GenBank/DDBJ whole genome shotgun (WGS) entry which is preliminary data.</text>
</comment>